<dbReference type="EMBL" id="SDHW01000004">
    <property type="protein sequence ID" value="RXK59173.1"/>
    <property type="molecule type" value="Genomic_DNA"/>
</dbReference>
<proteinExistence type="predicted"/>
<dbReference type="Proteomes" id="UP000290204">
    <property type="component" value="Unassembled WGS sequence"/>
</dbReference>
<keyword evidence="1" id="KW-0472">Membrane</keyword>
<accession>A0A4Q1CGK2</accession>
<dbReference type="AlphaFoldDB" id="A0A4Q1CGK2"/>
<reference evidence="2 3" key="1">
    <citation type="submission" date="2019-01" db="EMBL/GenBank/DDBJ databases">
        <title>Lacibacter sp. strain TTM-7.</title>
        <authorList>
            <person name="Chen W.-M."/>
        </authorList>
    </citation>
    <scope>NUCLEOTIDE SEQUENCE [LARGE SCALE GENOMIC DNA]</scope>
    <source>
        <strain evidence="2 3">TTM-7</strain>
    </source>
</reference>
<comment type="caution">
    <text evidence="2">The sequence shown here is derived from an EMBL/GenBank/DDBJ whole genome shotgun (WGS) entry which is preliminary data.</text>
</comment>
<feature type="transmembrane region" description="Helical" evidence="1">
    <location>
        <begin position="18"/>
        <end position="40"/>
    </location>
</feature>
<keyword evidence="1" id="KW-1133">Transmembrane helix</keyword>
<keyword evidence="3" id="KW-1185">Reference proteome</keyword>
<name>A0A4Q1CGK2_9BACT</name>
<evidence type="ECO:0000313" key="2">
    <source>
        <dbReference type="EMBL" id="RXK59173.1"/>
    </source>
</evidence>
<feature type="transmembrane region" description="Helical" evidence="1">
    <location>
        <begin position="52"/>
        <end position="69"/>
    </location>
</feature>
<evidence type="ECO:0000256" key="1">
    <source>
        <dbReference type="SAM" id="Phobius"/>
    </source>
</evidence>
<evidence type="ECO:0000313" key="3">
    <source>
        <dbReference type="Proteomes" id="UP000290204"/>
    </source>
</evidence>
<dbReference type="RefSeq" id="WP_129131477.1">
    <property type="nucleotide sequence ID" value="NZ_SDHW01000004.1"/>
</dbReference>
<keyword evidence="1" id="KW-0812">Transmembrane</keyword>
<dbReference type="OrthoDB" id="676313at2"/>
<protein>
    <submittedName>
        <fullName evidence="2">Uncharacterized protein</fullName>
    </submittedName>
</protein>
<sequence length="79" mass="8836">MSLQEDFRKKNKPVNIKALFDFVMGLIYAVVGAVLAISKFIGLEITFPPPDIVTVFGIGAFLYGAFRIFRGFKTYKNPS</sequence>
<organism evidence="2 3">
    <name type="scientific">Lacibacter luteus</name>
    <dbReference type="NCBI Taxonomy" id="2508719"/>
    <lineage>
        <taxon>Bacteria</taxon>
        <taxon>Pseudomonadati</taxon>
        <taxon>Bacteroidota</taxon>
        <taxon>Chitinophagia</taxon>
        <taxon>Chitinophagales</taxon>
        <taxon>Chitinophagaceae</taxon>
        <taxon>Lacibacter</taxon>
    </lineage>
</organism>
<gene>
    <name evidence="2" type="ORF">ESA94_13605</name>
</gene>